<evidence type="ECO:0000313" key="1">
    <source>
        <dbReference type="EMBL" id="MBA0089350.1"/>
    </source>
</evidence>
<dbReference type="AlphaFoldDB" id="A0A7V8NY82"/>
<comment type="caution">
    <text evidence="1">The sequence shown here is derived from an EMBL/GenBank/DDBJ whole genome shotgun (WGS) entry which is preliminary data.</text>
</comment>
<dbReference type="NCBIfam" id="NF033572">
    <property type="entry name" value="transpos_ISKra4"/>
    <property type="match status" value="1"/>
</dbReference>
<sequence>MDALDVERSIAEGEQALQALITFARENAGKLEAHEAEQGIFKRLLPIGLAAMKLYFAQRGTGDVGAAVTRADGVLLPREQKLRGRDYFSIFGKFKVARTCYRTPGEPGIFPLDAQVNLPERCYSYFLQEWMTVFEVEHPFKESAGWFEQLFDLDIAESILMAVAKEAPQDYEDFYAQRSLSPSDPEGELLVVSFDGKGVPMIKEEAAKLKAKLGTGEKRQKKKEALVGVSYMVEPKPRSAEALAELLVDPEAARARQQRAGTTDDAPKAQQVRRVASLVRPKQAVMELIKADAERRDPQHQKPLVVLLDGALGLWSLATKLFKPWKRVTFVLDIMHVVGYLWSAANALFGEASQVGKHWVQQKLTAILSGRVGYVIGGLRQILTKQRLRQSVRETLAKVITFFHNHRRWMQYDEYLAAGLPVGTGVVESACGSVVKHRMEGEGKRWSLEGAEAILMLRSLKKSHDNDLRDYWRFHARQGRVRLYASKPKYRPTARLRRVA</sequence>
<organism evidence="1 2">
    <name type="scientific">Candidatus Acidiferrum panamense</name>
    <dbReference type="NCBI Taxonomy" id="2741543"/>
    <lineage>
        <taxon>Bacteria</taxon>
        <taxon>Pseudomonadati</taxon>
        <taxon>Acidobacteriota</taxon>
        <taxon>Terriglobia</taxon>
        <taxon>Candidatus Acidiferrales</taxon>
        <taxon>Candidatus Acidiferrum</taxon>
    </lineage>
</organism>
<accession>A0A7V8NY82</accession>
<protein>
    <submittedName>
        <fullName evidence="1">ISKra4 family transposase</fullName>
    </submittedName>
</protein>
<gene>
    <name evidence="1" type="ORF">HRJ53_30540</name>
</gene>
<keyword evidence="2" id="KW-1185">Reference proteome</keyword>
<dbReference type="EMBL" id="JACDQQ010002948">
    <property type="protein sequence ID" value="MBA0089350.1"/>
    <property type="molecule type" value="Genomic_DNA"/>
</dbReference>
<name>A0A7V8NY82_9BACT</name>
<reference evidence="1" key="1">
    <citation type="submission" date="2020-06" db="EMBL/GenBank/DDBJ databases">
        <title>Legume-microbial interactions unlock mineral nutrients during tropical forest succession.</title>
        <authorList>
            <person name="Epihov D.Z."/>
        </authorList>
    </citation>
    <scope>NUCLEOTIDE SEQUENCE [LARGE SCALE GENOMIC DNA]</scope>
    <source>
        <strain evidence="1">Pan2503</strain>
    </source>
</reference>
<proteinExistence type="predicted"/>
<evidence type="ECO:0000313" key="2">
    <source>
        <dbReference type="Proteomes" id="UP000567293"/>
    </source>
</evidence>
<dbReference type="Proteomes" id="UP000567293">
    <property type="component" value="Unassembled WGS sequence"/>
</dbReference>